<protein>
    <submittedName>
        <fullName evidence="1">Uncharacterized protein</fullName>
    </submittedName>
</protein>
<dbReference type="PROSITE" id="PS51257">
    <property type="entry name" value="PROKAR_LIPOPROTEIN"/>
    <property type="match status" value="1"/>
</dbReference>
<organism evidence="1 2">
    <name type="scientific">Dichomitus squalens</name>
    <dbReference type="NCBI Taxonomy" id="114155"/>
    <lineage>
        <taxon>Eukaryota</taxon>
        <taxon>Fungi</taxon>
        <taxon>Dikarya</taxon>
        <taxon>Basidiomycota</taxon>
        <taxon>Agaricomycotina</taxon>
        <taxon>Agaricomycetes</taxon>
        <taxon>Polyporales</taxon>
        <taxon>Polyporaceae</taxon>
        <taxon>Dichomitus</taxon>
    </lineage>
</organism>
<gene>
    <name evidence="1" type="ORF">BD310DRAFT_156210</name>
</gene>
<name>A0A4Q9PHS1_9APHY</name>
<evidence type="ECO:0000313" key="2">
    <source>
        <dbReference type="Proteomes" id="UP000292082"/>
    </source>
</evidence>
<proteinExistence type="predicted"/>
<accession>A0A4Q9PHS1</accession>
<reference evidence="1 2" key="1">
    <citation type="submission" date="2019-01" db="EMBL/GenBank/DDBJ databases">
        <title>Draft genome sequences of three monokaryotic isolates of the white-rot basidiomycete fungus Dichomitus squalens.</title>
        <authorList>
            <consortium name="DOE Joint Genome Institute"/>
            <person name="Lopez S.C."/>
            <person name="Andreopoulos B."/>
            <person name="Pangilinan J."/>
            <person name="Lipzen A."/>
            <person name="Riley R."/>
            <person name="Ahrendt S."/>
            <person name="Ng V."/>
            <person name="Barry K."/>
            <person name="Daum C."/>
            <person name="Grigoriev I.V."/>
            <person name="Hilden K.S."/>
            <person name="Makela M.R."/>
            <person name="de Vries R.P."/>
        </authorList>
    </citation>
    <scope>NUCLEOTIDE SEQUENCE [LARGE SCALE GENOMIC DNA]</scope>
    <source>
        <strain evidence="1 2">CBS 464.89</strain>
    </source>
</reference>
<sequence>MPPRDGRIKFQHAEVSMATITCTPTILIVVLSCYNLRDRSCVCVIATETRAPRRDRPSRIHYRRKLPCWALPGAFAGIEHLELRDR</sequence>
<keyword evidence="2" id="KW-1185">Reference proteome</keyword>
<dbReference type="Proteomes" id="UP000292082">
    <property type="component" value="Unassembled WGS sequence"/>
</dbReference>
<dbReference type="EMBL" id="ML145213">
    <property type="protein sequence ID" value="TBU53487.1"/>
    <property type="molecule type" value="Genomic_DNA"/>
</dbReference>
<dbReference type="AlphaFoldDB" id="A0A4Q9PHS1"/>
<evidence type="ECO:0000313" key="1">
    <source>
        <dbReference type="EMBL" id="TBU53487.1"/>
    </source>
</evidence>